<keyword evidence="4" id="KW-0540">Nuclease</keyword>
<dbReference type="Proteomes" id="UP000429607">
    <property type="component" value="Unassembled WGS sequence"/>
</dbReference>
<keyword evidence="7" id="KW-0378">Hydrolase</keyword>
<protein>
    <recommendedName>
        <fullName evidence="9">Reverse transcriptase domain-containing protein</fullName>
    </recommendedName>
</protein>
<dbReference type="InterPro" id="IPR043502">
    <property type="entry name" value="DNA/RNA_pol_sf"/>
</dbReference>
<proteinExistence type="predicted"/>
<keyword evidence="3" id="KW-0548">Nucleotidyltransferase</keyword>
<keyword evidence="1" id="KW-0645">Protease</keyword>
<keyword evidence="2" id="KW-0808">Transferase</keyword>
<dbReference type="Pfam" id="PF00078">
    <property type="entry name" value="RVT_1"/>
    <property type="match status" value="1"/>
</dbReference>
<evidence type="ECO:0000259" key="9">
    <source>
        <dbReference type="PROSITE" id="PS50878"/>
    </source>
</evidence>
<evidence type="ECO:0000256" key="5">
    <source>
        <dbReference type="ARBA" id="ARBA00022750"/>
    </source>
</evidence>
<dbReference type="InterPro" id="IPR051320">
    <property type="entry name" value="Viral_Replic_Matur_Polypro"/>
</dbReference>
<keyword evidence="5" id="KW-0064">Aspartyl protease</keyword>
<accession>A0A6A3GUM3</accession>
<evidence type="ECO:0000256" key="1">
    <source>
        <dbReference type="ARBA" id="ARBA00022670"/>
    </source>
</evidence>
<dbReference type="SUPFAM" id="SSF56672">
    <property type="entry name" value="DNA/RNA polymerases"/>
    <property type="match status" value="1"/>
</dbReference>
<dbReference type="Gene3D" id="3.10.10.10">
    <property type="entry name" value="HIV Type 1 Reverse Transcriptase, subunit A, domain 1"/>
    <property type="match status" value="1"/>
</dbReference>
<evidence type="ECO:0000256" key="7">
    <source>
        <dbReference type="ARBA" id="ARBA00022801"/>
    </source>
</evidence>
<dbReference type="Gene3D" id="3.30.70.270">
    <property type="match status" value="2"/>
</dbReference>
<dbReference type="Pfam" id="PF17917">
    <property type="entry name" value="RT_RNaseH"/>
    <property type="match status" value="1"/>
</dbReference>
<keyword evidence="6" id="KW-0255">Endonuclease</keyword>
<evidence type="ECO:0000256" key="6">
    <source>
        <dbReference type="ARBA" id="ARBA00022759"/>
    </source>
</evidence>
<dbReference type="InterPro" id="IPR043128">
    <property type="entry name" value="Rev_trsase/Diguanyl_cyclase"/>
</dbReference>
<name>A0A6A3GUM3_9STRA</name>
<comment type="caution">
    <text evidence="10">The sequence shown here is derived from an EMBL/GenBank/DDBJ whole genome shotgun (WGS) entry which is preliminary data.</text>
</comment>
<evidence type="ECO:0000256" key="8">
    <source>
        <dbReference type="ARBA" id="ARBA00022918"/>
    </source>
</evidence>
<evidence type="ECO:0000256" key="4">
    <source>
        <dbReference type="ARBA" id="ARBA00022722"/>
    </source>
</evidence>
<sequence length="501" mass="57383">MKRLGIDVKRAFEQLANTSIELNHDDFPDEPEVGEVVDADIERELDRMCKEVNEVLSDGQYKDFRADVIKLSKEFTRLYPQLNFLEEHVAQLLKFGFVKKNNLSKWASNAVPVLKPGSNNEFRGTNNYIKINNKTVPIAGTMPHFSIILRHVSGVKFIAKFDMFKGFWQIMLAEECQEMFSFMTHDGVYTPLRVPQGATDSALHFQNQMQTVYKPLLYKGALIWIDDIIVYGRTEEDFLANLRLFYELTAKHRLKLNAKKSVLMAFEVSWCGRIIDGQCIRQDPERLSALVSLPLPQTAADLQRFLCACNWIRDSIVDFARVFEPMQSKLNGALVNRSRKKYSTRAVALTWAEDERVAYSFALQAIAASAKLYFPEDKATICLLTDASDYGWSIILTQVRDWRNDIPVEEQAHELLICQGGVFRGAQIHWSVVEKEAYPIVHACISLDYILEREGGFKAFCDHSNLIQIFSPSEDVKKKHSRQITPVGTTYIVSEIHDRAY</sequence>
<dbReference type="PANTHER" id="PTHR33064:SF37">
    <property type="entry name" value="RIBONUCLEASE H"/>
    <property type="match status" value="1"/>
</dbReference>
<dbReference type="GO" id="GO:0004190">
    <property type="term" value="F:aspartic-type endopeptidase activity"/>
    <property type="evidence" value="ECO:0007669"/>
    <property type="project" value="UniProtKB-KW"/>
</dbReference>
<dbReference type="AlphaFoldDB" id="A0A6A3GUM3"/>
<feature type="domain" description="Reverse transcriptase" evidence="9">
    <location>
        <begin position="1"/>
        <end position="275"/>
    </location>
</feature>
<dbReference type="GO" id="GO:0006508">
    <property type="term" value="P:proteolysis"/>
    <property type="evidence" value="ECO:0007669"/>
    <property type="project" value="UniProtKB-KW"/>
</dbReference>
<dbReference type="GO" id="GO:0003964">
    <property type="term" value="F:RNA-directed DNA polymerase activity"/>
    <property type="evidence" value="ECO:0007669"/>
    <property type="project" value="UniProtKB-KW"/>
</dbReference>
<dbReference type="EMBL" id="QXFV01006665">
    <property type="protein sequence ID" value="KAE8960796.1"/>
    <property type="molecule type" value="Genomic_DNA"/>
</dbReference>
<dbReference type="InterPro" id="IPR000477">
    <property type="entry name" value="RT_dom"/>
</dbReference>
<gene>
    <name evidence="10" type="ORF">PR001_g30263</name>
</gene>
<dbReference type="PANTHER" id="PTHR33064">
    <property type="entry name" value="POL PROTEIN"/>
    <property type="match status" value="1"/>
</dbReference>
<dbReference type="GO" id="GO:0004519">
    <property type="term" value="F:endonuclease activity"/>
    <property type="evidence" value="ECO:0007669"/>
    <property type="project" value="UniProtKB-KW"/>
</dbReference>
<reference evidence="10 11" key="1">
    <citation type="submission" date="2018-09" db="EMBL/GenBank/DDBJ databases">
        <title>Genomic investigation of the strawberry pathogen Phytophthora fragariae indicates pathogenicity is determined by transcriptional variation in three key races.</title>
        <authorList>
            <person name="Adams T.M."/>
            <person name="Armitage A.D."/>
            <person name="Sobczyk M.K."/>
            <person name="Bates H.J."/>
            <person name="Dunwell J.M."/>
            <person name="Nellist C.F."/>
            <person name="Harrison R.J."/>
        </authorList>
    </citation>
    <scope>NUCLEOTIDE SEQUENCE [LARGE SCALE GENOMIC DNA]</scope>
    <source>
        <strain evidence="10 11">SCRP249</strain>
    </source>
</reference>
<dbReference type="InterPro" id="IPR041373">
    <property type="entry name" value="RT_RNaseH"/>
</dbReference>
<evidence type="ECO:0000313" key="10">
    <source>
        <dbReference type="EMBL" id="KAE8960796.1"/>
    </source>
</evidence>
<evidence type="ECO:0000313" key="11">
    <source>
        <dbReference type="Proteomes" id="UP000429607"/>
    </source>
</evidence>
<evidence type="ECO:0000256" key="3">
    <source>
        <dbReference type="ARBA" id="ARBA00022695"/>
    </source>
</evidence>
<evidence type="ECO:0000256" key="2">
    <source>
        <dbReference type="ARBA" id="ARBA00022679"/>
    </source>
</evidence>
<dbReference type="CDD" id="cd01647">
    <property type="entry name" value="RT_LTR"/>
    <property type="match status" value="1"/>
</dbReference>
<dbReference type="PROSITE" id="PS50878">
    <property type="entry name" value="RT_POL"/>
    <property type="match status" value="1"/>
</dbReference>
<organism evidence="10 11">
    <name type="scientific">Phytophthora rubi</name>
    <dbReference type="NCBI Taxonomy" id="129364"/>
    <lineage>
        <taxon>Eukaryota</taxon>
        <taxon>Sar</taxon>
        <taxon>Stramenopiles</taxon>
        <taxon>Oomycota</taxon>
        <taxon>Peronosporomycetes</taxon>
        <taxon>Peronosporales</taxon>
        <taxon>Peronosporaceae</taxon>
        <taxon>Phytophthora</taxon>
    </lineage>
</organism>
<keyword evidence="8" id="KW-0695">RNA-directed DNA polymerase</keyword>